<proteinExistence type="predicted"/>
<dbReference type="GeneID" id="41969940"/>
<dbReference type="InParanoid" id="A0A507BGZ6"/>
<keyword evidence="3" id="KW-1185">Reference proteome</keyword>
<reference evidence="2 3" key="1">
    <citation type="submission" date="2019-06" db="EMBL/GenBank/DDBJ databases">
        <title>Draft genome sequence of the filamentous fungus Phialemoniopsis curvata isolated from diesel fuel.</title>
        <authorList>
            <person name="Varaljay V.A."/>
            <person name="Lyon W.J."/>
            <person name="Crouch A.L."/>
            <person name="Drake C.E."/>
            <person name="Hollomon J.M."/>
            <person name="Nadeau L.J."/>
            <person name="Nunn H.S."/>
            <person name="Stevenson B.S."/>
            <person name="Bojanowski C.L."/>
            <person name="Crookes-Goodson W.J."/>
        </authorList>
    </citation>
    <scope>NUCLEOTIDE SEQUENCE [LARGE SCALE GENOMIC DNA]</scope>
    <source>
        <strain evidence="2 3">D216</strain>
    </source>
</reference>
<organism evidence="2 3">
    <name type="scientific">Thyridium curvatum</name>
    <dbReference type="NCBI Taxonomy" id="1093900"/>
    <lineage>
        <taxon>Eukaryota</taxon>
        <taxon>Fungi</taxon>
        <taxon>Dikarya</taxon>
        <taxon>Ascomycota</taxon>
        <taxon>Pezizomycotina</taxon>
        <taxon>Sordariomycetes</taxon>
        <taxon>Sordariomycetidae</taxon>
        <taxon>Thyridiales</taxon>
        <taxon>Thyridiaceae</taxon>
        <taxon>Thyridium</taxon>
    </lineage>
</organism>
<sequence length="289" mass="31744">MYRCLSHEYWLPCCRNAARVTRYRPHELATSAPPPPLLLSCECAPFMPLLLAAAPPGEGHTSAATMRQVKRSAVSGRSPSTVYLRSSEVVTTIQSLCNQTHSIDLPLGDVLAHNLLDQVRIPPHLGVVLQLGPVERDAPRLVDAERRARPPELPRPQLPEAVVVARRHDQQAALHAAAAVPAVPVAPPPAVQHAEHAGREEEALVVRVRRDDEQAARALQPARQQARVAGHDVGQQPLQRERERDGEHGDPDEPAADPARGERRGEARRRRRQGSAAHEHSVQNWTGET</sequence>
<feature type="compositionally biased region" description="Basic and acidic residues" evidence="1">
    <location>
        <begin position="239"/>
        <end position="251"/>
    </location>
</feature>
<comment type="caution">
    <text evidence="2">The sequence shown here is derived from an EMBL/GenBank/DDBJ whole genome shotgun (WGS) entry which is preliminary data.</text>
</comment>
<dbReference type="AlphaFoldDB" id="A0A507BGZ6"/>
<dbReference type="Proteomes" id="UP000319257">
    <property type="component" value="Unassembled WGS sequence"/>
</dbReference>
<name>A0A507BGZ6_9PEZI</name>
<evidence type="ECO:0000256" key="1">
    <source>
        <dbReference type="SAM" id="MobiDB-lite"/>
    </source>
</evidence>
<evidence type="ECO:0000313" key="2">
    <source>
        <dbReference type="EMBL" id="TPX18636.1"/>
    </source>
</evidence>
<dbReference type="RefSeq" id="XP_031000347.1">
    <property type="nucleotide sequence ID" value="XM_031136689.1"/>
</dbReference>
<feature type="compositionally biased region" description="Low complexity" evidence="1">
    <location>
        <begin position="216"/>
        <end position="228"/>
    </location>
</feature>
<accession>A0A507BGZ6</accession>
<evidence type="ECO:0000313" key="3">
    <source>
        <dbReference type="Proteomes" id="UP000319257"/>
    </source>
</evidence>
<dbReference type="EMBL" id="SKBQ01000010">
    <property type="protein sequence ID" value="TPX18636.1"/>
    <property type="molecule type" value="Genomic_DNA"/>
</dbReference>
<feature type="region of interest" description="Disordered" evidence="1">
    <location>
        <begin position="215"/>
        <end position="289"/>
    </location>
</feature>
<protein>
    <submittedName>
        <fullName evidence="2">Uncharacterized protein</fullName>
    </submittedName>
</protein>
<gene>
    <name evidence="2" type="ORF">E0L32_002493</name>
</gene>